<keyword evidence="3" id="KW-1185">Reference proteome</keyword>
<comment type="caution">
    <text evidence="2">The sequence shown here is derived from an EMBL/GenBank/DDBJ whole genome shotgun (WGS) entry which is preliminary data.</text>
</comment>
<proteinExistence type="predicted"/>
<dbReference type="EMBL" id="JACJTC010000050">
    <property type="protein sequence ID" value="MBD2616403.1"/>
    <property type="molecule type" value="Genomic_DNA"/>
</dbReference>
<evidence type="ECO:0000256" key="1">
    <source>
        <dbReference type="SAM" id="Phobius"/>
    </source>
</evidence>
<reference evidence="2 3" key="1">
    <citation type="journal article" date="2020" name="ISME J.">
        <title>Comparative genomics reveals insights into cyanobacterial evolution and habitat adaptation.</title>
        <authorList>
            <person name="Chen M.Y."/>
            <person name="Teng W.K."/>
            <person name="Zhao L."/>
            <person name="Hu C.X."/>
            <person name="Zhou Y.K."/>
            <person name="Han B.P."/>
            <person name="Song L.R."/>
            <person name="Shu W.S."/>
        </authorList>
    </citation>
    <scope>NUCLEOTIDE SEQUENCE [LARGE SCALE GENOMIC DNA]</scope>
    <source>
        <strain evidence="2 3">FACHB-252</strain>
    </source>
</reference>
<evidence type="ECO:0000313" key="3">
    <source>
        <dbReference type="Proteomes" id="UP000606396"/>
    </source>
</evidence>
<gene>
    <name evidence="2" type="ORF">H6G94_35145</name>
</gene>
<dbReference type="RefSeq" id="WP_190952846.1">
    <property type="nucleotide sequence ID" value="NZ_JACJTC010000050.1"/>
</dbReference>
<organism evidence="2 3">
    <name type="scientific">Nostoc punctiforme FACHB-252</name>
    <dbReference type="NCBI Taxonomy" id="1357509"/>
    <lineage>
        <taxon>Bacteria</taxon>
        <taxon>Bacillati</taxon>
        <taxon>Cyanobacteriota</taxon>
        <taxon>Cyanophyceae</taxon>
        <taxon>Nostocales</taxon>
        <taxon>Nostocaceae</taxon>
        <taxon>Nostoc</taxon>
    </lineage>
</organism>
<evidence type="ECO:0000313" key="2">
    <source>
        <dbReference type="EMBL" id="MBD2616403.1"/>
    </source>
</evidence>
<keyword evidence="1" id="KW-1133">Transmembrane helix</keyword>
<sequence>MSTRIDANRDSLEAAYKWQAFKVNPLMLMGCIVVPAFVGSYVYTSWQQTKNQQLSPVMEVQYLPLCHSQPIVDCRL</sequence>
<protein>
    <submittedName>
        <fullName evidence="2">Uncharacterized protein</fullName>
    </submittedName>
</protein>
<feature type="transmembrane region" description="Helical" evidence="1">
    <location>
        <begin position="26"/>
        <end position="44"/>
    </location>
</feature>
<dbReference type="Proteomes" id="UP000606396">
    <property type="component" value="Unassembled WGS sequence"/>
</dbReference>
<keyword evidence="1" id="KW-0812">Transmembrane</keyword>
<name>A0ABR8HLJ8_NOSPU</name>
<keyword evidence="1" id="KW-0472">Membrane</keyword>
<accession>A0ABR8HLJ8</accession>